<protein>
    <submittedName>
        <fullName evidence="2">Uncharacterized protein</fullName>
    </submittedName>
</protein>
<name>A0A1M6M050_9BACT</name>
<reference evidence="2 3" key="1">
    <citation type="submission" date="2016-11" db="EMBL/GenBank/DDBJ databases">
        <authorList>
            <person name="Jaros S."/>
            <person name="Januszkiewicz K."/>
            <person name="Wedrychowicz H."/>
        </authorList>
    </citation>
    <scope>NUCLEOTIDE SEQUENCE [LARGE SCALE GENOMIC DNA]</scope>
    <source>
        <strain evidence="2 3">DSM 27063</strain>
    </source>
</reference>
<accession>A0A1M6M050</accession>
<feature type="transmembrane region" description="Helical" evidence="1">
    <location>
        <begin position="177"/>
        <end position="198"/>
    </location>
</feature>
<keyword evidence="3" id="KW-1185">Reference proteome</keyword>
<dbReference type="Proteomes" id="UP000184050">
    <property type="component" value="Unassembled WGS sequence"/>
</dbReference>
<feature type="transmembrane region" description="Helical" evidence="1">
    <location>
        <begin position="64"/>
        <end position="85"/>
    </location>
</feature>
<dbReference type="AlphaFoldDB" id="A0A1M6M050"/>
<dbReference type="EMBL" id="FQZE01000029">
    <property type="protein sequence ID" value="SHJ76859.1"/>
    <property type="molecule type" value="Genomic_DNA"/>
</dbReference>
<evidence type="ECO:0000256" key="1">
    <source>
        <dbReference type="SAM" id="Phobius"/>
    </source>
</evidence>
<keyword evidence="1" id="KW-0812">Transmembrane</keyword>
<keyword evidence="1" id="KW-1133">Transmembrane helix</keyword>
<gene>
    <name evidence="2" type="ORF">SAMN05444280_12922</name>
</gene>
<sequence>MSLDQMVQVNIDVIFKMKDLINKYNIQARLIPSILIAIPLFLFQYVNLDSSQINFLKQLGEIEFLGNITISIALIYFFMQLNRYLGKHLFEKYYFKKQLYFPTTTWLMLYDTSLSENFKTKLRTKIQSDFNIVLLNIDEEQENDNLARKTIRDANGLIRRKVGNGKLTLQHNIEYGFFRNLIGGTIIALPITVIIFLINLDNNNFILGLTVLLGFIYSLLLIFSKQILWNKGCLYAEILFQEFMTQ</sequence>
<feature type="transmembrane region" description="Helical" evidence="1">
    <location>
        <begin position="26"/>
        <end position="44"/>
    </location>
</feature>
<dbReference type="STRING" id="1168035.SAMN05444280_12922"/>
<organism evidence="2 3">
    <name type="scientific">Tangfeifania diversioriginum</name>
    <dbReference type="NCBI Taxonomy" id="1168035"/>
    <lineage>
        <taxon>Bacteria</taxon>
        <taxon>Pseudomonadati</taxon>
        <taxon>Bacteroidota</taxon>
        <taxon>Bacteroidia</taxon>
        <taxon>Marinilabiliales</taxon>
        <taxon>Prolixibacteraceae</taxon>
        <taxon>Tangfeifania</taxon>
    </lineage>
</organism>
<feature type="transmembrane region" description="Helical" evidence="1">
    <location>
        <begin position="204"/>
        <end position="223"/>
    </location>
</feature>
<keyword evidence="1" id="KW-0472">Membrane</keyword>
<evidence type="ECO:0000313" key="2">
    <source>
        <dbReference type="EMBL" id="SHJ76859.1"/>
    </source>
</evidence>
<evidence type="ECO:0000313" key="3">
    <source>
        <dbReference type="Proteomes" id="UP000184050"/>
    </source>
</evidence>
<proteinExistence type="predicted"/>